<reference evidence="3" key="1">
    <citation type="submission" date="2021-03" db="EMBL/GenBank/DDBJ databases">
        <authorList>
            <person name="Tagirdzhanova G."/>
        </authorList>
    </citation>
    <scope>NUCLEOTIDE SEQUENCE</scope>
</reference>
<dbReference type="EMBL" id="CAJPDT010000020">
    <property type="protein sequence ID" value="CAF9918522.1"/>
    <property type="molecule type" value="Genomic_DNA"/>
</dbReference>
<protein>
    <submittedName>
        <fullName evidence="3">ADP-ribosylation factor GTPase activating protein, ER-Golgi transport</fullName>
    </submittedName>
</protein>
<keyword evidence="2" id="KW-1133">Transmembrane helix</keyword>
<feature type="transmembrane region" description="Helical" evidence="2">
    <location>
        <begin position="324"/>
        <end position="344"/>
    </location>
</feature>
<organism evidence="3 4">
    <name type="scientific">Imshaugia aleurites</name>
    <dbReference type="NCBI Taxonomy" id="172621"/>
    <lineage>
        <taxon>Eukaryota</taxon>
        <taxon>Fungi</taxon>
        <taxon>Dikarya</taxon>
        <taxon>Ascomycota</taxon>
        <taxon>Pezizomycotina</taxon>
        <taxon>Lecanoromycetes</taxon>
        <taxon>OSLEUM clade</taxon>
        <taxon>Lecanoromycetidae</taxon>
        <taxon>Lecanorales</taxon>
        <taxon>Lecanorineae</taxon>
        <taxon>Parmeliaceae</taxon>
        <taxon>Imshaugia</taxon>
    </lineage>
</organism>
<proteinExistence type="predicted"/>
<feature type="transmembrane region" description="Helical" evidence="2">
    <location>
        <begin position="85"/>
        <end position="107"/>
    </location>
</feature>
<dbReference type="OrthoDB" id="5427664at2759"/>
<dbReference type="PANTHER" id="PTHR37577">
    <property type="entry name" value="INTEGRAL MEMBRANE PROTEIN"/>
    <property type="match status" value="1"/>
</dbReference>
<dbReference type="AlphaFoldDB" id="A0A8H3F4S7"/>
<feature type="transmembrane region" description="Helical" evidence="2">
    <location>
        <begin position="261"/>
        <end position="279"/>
    </location>
</feature>
<evidence type="ECO:0000256" key="1">
    <source>
        <dbReference type="SAM" id="MobiDB-lite"/>
    </source>
</evidence>
<feature type="transmembrane region" description="Helical" evidence="2">
    <location>
        <begin position="190"/>
        <end position="211"/>
    </location>
</feature>
<name>A0A8H3F4S7_9LECA</name>
<evidence type="ECO:0000313" key="3">
    <source>
        <dbReference type="EMBL" id="CAF9918522.1"/>
    </source>
</evidence>
<dbReference type="PANTHER" id="PTHR37577:SF1">
    <property type="entry name" value="INTEGRAL MEMBRANE PROTEIN"/>
    <property type="match status" value="1"/>
</dbReference>
<feature type="compositionally biased region" description="Polar residues" evidence="1">
    <location>
        <begin position="383"/>
        <end position="397"/>
    </location>
</feature>
<dbReference type="Proteomes" id="UP000664534">
    <property type="component" value="Unassembled WGS sequence"/>
</dbReference>
<keyword evidence="2" id="KW-0472">Membrane</keyword>
<dbReference type="InterPro" id="IPR053018">
    <property type="entry name" value="Elsinochrome_Biosynth-Asso"/>
</dbReference>
<comment type="caution">
    <text evidence="3">The sequence shown here is derived from an EMBL/GenBank/DDBJ whole genome shotgun (WGS) entry which is preliminary data.</text>
</comment>
<evidence type="ECO:0000256" key="2">
    <source>
        <dbReference type="SAM" id="Phobius"/>
    </source>
</evidence>
<gene>
    <name evidence="3" type="primary">GLO3_2</name>
    <name evidence="3" type="ORF">IMSHALPRED_004330</name>
</gene>
<feature type="transmembrane region" description="Helical" evidence="2">
    <location>
        <begin position="144"/>
        <end position="163"/>
    </location>
</feature>
<evidence type="ECO:0000313" key="4">
    <source>
        <dbReference type="Proteomes" id="UP000664534"/>
    </source>
</evidence>
<accession>A0A8H3F4S7</accession>
<feature type="region of interest" description="Disordered" evidence="1">
    <location>
        <begin position="360"/>
        <end position="455"/>
    </location>
</feature>
<keyword evidence="2" id="KW-0812">Transmembrane</keyword>
<feature type="compositionally biased region" description="Low complexity" evidence="1">
    <location>
        <begin position="370"/>
        <end position="382"/>
    </location>
</feature>
<keyword evidence="4" id="KW-1185">Reference proteome</keyword>
<sequence>MYQADPDIAGIGVISAYVGSAFVTLCLSAAHLTPTNSDSQATNPFDRLVYRAAKRITSFEIADGKRDFWVPVIQKLVLNLSDQQLLTGLAVLIAGFWTHCTISVYHFALVNDLAWFSASVHLTTLTVLQDYLVARPALRNWRTALMVVVALLLVASTVMEGHYEWFDSWPYDAQCLFDNLIGNIGGSPRYWMFVGLALICSNYLWSIIPLFKRPRNFFRLWLKKKPKAARDLVIERLDTNMSLITSSSPFKDSMKRFGCTLSIKLVSAIGWVYFALYAFTGSQTCNLAMDTFWFAYSLWSIMADRAIPASEMNGNENAMTFGQILPILLLSSIVLVFGEAYIGMPSRLHIPPRQLTSLSDQKKEMEEEMPSSSHSSQLSLMHTRSSTAGVPTASQSFEMAGAMQNAADDSEPQVSFARRVDTEMGGRSQASGLEGSPSEREPQRRPTFPPTTDMH</sequence>